<keyword evidence="3 5" id="KW-0456">Lyase</keyword>
<dbReference type="PANTHER" id="PTHR30502">
    <property type="entry name" value="2-KETO-3-DEOXY-L-RHAMNONATE ALDOLASE"/>
    <property type="match status" value="1"/>
</dbReference>
<dbReference type="GO" id="GO:0016832">
    <property type="term" value="F:aldehyde-lyase activity"/>
    <property type="evidence" value="ECO:0007669"/>
    <property type="project" value="TreeGrafter"/>
</dbReference>
<dbReference type="PANTHER" id="PTHR30502:SF0">
    <property type="entry name" value="PHOSPHOENOLPYRUVATE CARBOXYLASE FAMILY PROTEIN"/>
    <property type="match status" value="1"/>
</dbReference>
<dbReference type="InterPro" id="IPR040442">
    <property type="entry name" value="Pyrv_kinase-like_dom_sf"/>
</dbReference>
<evidence type="ECO:0000313" key="5">
    <source>
        <dbReference type="EMBL" id="EKS00254.1"/>
    </source>
</evidence>
<comment type="similarity">
    <text evidence="1">Belongs to the HpcH/HpaI aldolase family.</text>
</comment>
<sequence>MTSIKEKLKSGNFTIGSWMQIPDSSIAEILGNAGFDWIALDLEHGAFGLHNLPDIFRAIRIGGSFPFVRVAQNHPKDIKQALDAGAAGIIAPMVETAEQARNFLLWSSYPPIGTRGIGYSNANSFGKYFDSYFRTVNSDLVRVIQIESIKALDEIDLIFSIKGIDAVMIGPYDLSGSMGLTGQFDHPDFLKVVEDFRKASKRNQIPLGTHVIQADLEKVKDEIRSGKKFIAYSTDAIMLRTQANLNFKELDSLNL</sequence>
<comment type="caution">
    <text evidence="5">The sequence shown here is derived from an EMBL/GenBank/DDBJ whole genome shotgun (WGS) entry which is preliminary data.</text>
</comment>
<organism evidence="5 6">
    <name type="scientific">Leptospira mayottensis 200901122</name>
    <dbReference type="NCBI Taxonomy" id="1193010"/>
    <lineage>
        <taxon>Bacteria</taxon>
        <taxon>Pseudomonadati</taxon>
        <taxon>Spirochaetota</taxon>
        <taxon>Spirochaetia</taxon>
        <taxon>Leptospirales</taxon>
        <taxon>Leptospiraceae</taxon>
        <taxon>Leptospira</taxon>
    </lineage>
</organism>
<dbReference type="GO" id="GO:0046872">
    <property type="term" value="F:metal ion binding"/>
    <property type="evidence" value="ECO:0007669"/>
    <property type="project" value="UniProtKB-KW"/>
</dbReference>
<dbReference type="GO" id="GO:0005737">
    <property type="term" value="C:cytoplasm"/>
    <property type="evidence" value="ECO:0007669"/>
    <property type="project" value="TreeGrafter"/>
</dbReference>
<dbReference type="Proteomes" id="UP000001343">
    <property type="component" value="Unassembled WGS sequence"/>
</dbReference>
<dbReference type="SUPFAM" id="SSF51621">
    <property type="entry name" value="Phosphoenolpyruvate/pyruvate domain"/>
    <property type="match status" value="1"/>
</dbReference>
<dbReference type="AlphaFoldDB" id="A0AA87MPZ1"/>
<dbReference type="RefSeq" id="WP_004282558.1">
    <property type="nucleotide sequence ID" value="NZ_AKWM02000039.1"/>
</dbReference>
<dbReference type="Pfam" id="PF03328">
    <property type="entry name" value="HpcH_HpaI"/>
    <property type="match status" value="1"/>
</dbReference>
<evidence type="ECO:0000256" key="2">
    <source>
        <dbReference type="ARBA" id="ARBA00022723"/>
    </source>
</evidence>
<evidence type="ECO:0000256" key="1">
    <source>
        <dbReference type="ARBA" id="ARBA00005568"/>
    </source>
</evidence>
<proteinExistence type="inferred from homology"/>
<accession>A0AA87MPZ1</accession>
<name>A0AA87MPZ1_9LEPT</name>
<protein>
    <submittedName>
        <fullName evidence="5">HpcH/HpaI aldolase/citrate lyase family protein</fullName>
    </submittedName>
</protein>
<dbReference type="InterPro" id="IPR050251">
    <property type="entry name" value="HpcH-HpaI_aldolase"/>
</dbReference>
<evidence type="ECO:0000256" key="3">
    <source>
        <dbReference type="ARBA" id="ARBA00023239"/>
    </source>
</evidence>
<evidence type="ECO:0000313" key="6">
    <source>
        <dbReference type="Proteomes" id="UP000001343"/>
    </source>
</evidence>
<dbReference type="Gene3D" id="3.20.20.60">
    <property type="entry name" value="Phosphoenolpyruvate-binding domains"/>
    <property type="match status" value="1"/>
</dbReference>
<evidence type="ECO:0000259" key="4">
    <source>
        <dbReference type="Pfam" id="PF03328"/>
    </source>
</evidence>
<reference evidence="5 6" key="1">
    <citation type="journal article" date="2014" name="Int. J. Syst. Evol. Microbiol.">
        <title>Leptospira mayottensis sp. nov., a pathogenic species of the genus Leptospira isolated from humans.</title>
        <authorList>
            <person name="Bourhy P."/>
            <person name="Collet L."/>
            <person name="Brisse S."/>
            <person name="Picardeau M."/>
        </authorList>
    </citation>
    <scope>NUCLEOTIDE SEQUENCE [LARGE SCALE GENOMIC DNA]</scope>
    <source>
        <strain evidence="5 6">200901122</strain>
    </source>
</reference>
<dbReference type="EMBL" id="AKWM02000039">
    <property type="protein sequence ID" value="EKS00254.1"/>
    <property type="molecule type" value="Genomic_DNA"/>
</dbReference>
<feature type="domain" description="HpcH/HpaI aldolase/citrate lyase" evidence="4">
    <location>
        <begin position="16"/>
        <end position="236"/>
    </location>
</feature>
<dbReference type="InterPro" id="IPR015813">
    <property type="entry name" value="Pyrv/PenolPyrv_kinase-like_dom"/>
</dbReference>
<gene>
    <name evidence="5" type="ORF">LEP1GSC125_2655</name>
</gene>
<dbReference type="InterPro" id="IPR005000">
    <property type="entry name" value="Aldolase/citrate-lyase_domain"/>
</dbReference>
<keyword evidence="2" id="KW-0479">Metal-binding</keyword>